<feature type="non-terminal residue" evidence="1">
    <location>
        <position position="37"/>
    </location>
</feature>
<evidence type="ECO:0000313" key="1">
    <source>
        <dbReference type="EMBL" id="SVD27429.1"/>
    </source>
</evidence>
<reference evidence="1" key="1">
    <citation type="submission" date="2018-05" db="EMBL/GenBank/DDBJ databases">
        <authorList>
            <person name="Lanie J.A."/>
            <person name="Ng W.-L."/>
            <person name="Kazmierczak K.M."/>
            <person name="Andrzejewski T.M."/>
            <person name="Davidsen T.M."/>
            <person name="Wayne K.J."/>
            <person name="Tettelin H."/>
            <person name="Glass J.I."/>
            <person name="Rusch D."/>
            <person name="Podicherti R."/>
            <person name="Tsui H.-C.T."/>
            <person name="Winkler M.E."/>
        </authorList>
    </citation>
    <scope>NUCLEOTIDE SEQUENCE</scope>
</reference>
<protein>
    <submittedName>
        <fullName evidence="1">Uncharacterized protein</fullName>
    </submittedName>
</protein>
<proteinExistence type="predicted"/>
<dbReference type="EMBL" id="UINC01140340">
    <property type="protein sequence ID" value="SVD27429.1"/>
    <property type="molecule type" value="Genomic_DNA"/>
</dbReference>
<organism evidence="1">
    <name type="scientific">marine metagenome</name>
    <dbReference type="NCBI Taxonomy" id="408172"/>
    <lineage>
        <taxon>unclassified sequences</taxon>
        <taxon>metagenomes</taxon>
        <taxon>ecological metagenomes</taxon>
    </lineage>
</organism>
<gene>
    <name evidence="1" type="ORF">METZ01_LOCUS380283</name>
</gene>
<accession>A0A382TZF6</accession>
<name>A0A382TZF6_9ZZZZ</name>
<sequence>MAEIHQDDIGTVFMLTMKDGGSVVDVQSAGSNEKYIT</sequence>
<dbReference type="AlphaFoldDB" id="A0A382TZF6"/>